<protein>
    <submittedName>
        <fullName evidence="1">Uncharacterized protein</fullName>
    </submittedName>
</protein>
<evidence type="ECO:0000313" key="1">
    <source>
        <dbReference type="EMBL" id="PQP09847.1"/>
    </source>
</evidence>
<gene>
    <name evidence="1" type="ORF">C5615_34200</name>
</gene>
<evidence type="ECO:0000313" key="2">
    <source>
        <dbReference type="Proteomes" id="UP000238206"/>
    </source>
</evidence>
<reference evidence="1 2" key="1">
    <citation type="submission" date="2018-02" db="EMBL/GenBank/DDBJ databases">
        <title>Draft genome sequencing of Burkholderia cepacia Y14-15.</title>
        <authorList>
            <person name="Zheng B.-X."/>
        </authorList>
    </citation>
    <scope>NUCLEOTIDE SEQUENCE [LARGE SCALE GENOMIC DNA]</scope>
    <source>
        <strain evidence="1 2">Y14-15</strain>
    </source>
</reference>
<sequence length="115" mass="13097">MRKIGNRQIGHAGENRAMFSGHQRIEVHTANDFQMRNGQVVANLRIMRRERGSPREFLECLAWSATLVQCHAQEQKQEAAALIDRDGLPRALGTLLKVPVIQKLQRSLRQCRGAR</sequence>
<dbReference type="Proteomes" id="UP000238206">
    <property type="component" value="Unassembled WGS sequence"/>
</dbReference>
<dbReference type="AlphaFoldDB" id="A0A2S8I4X2"/>
<organism evidence="1 2">
    <name type="scientific">Burkholderia cepacia</name>
    <name type="common">Pseudomonas cepacia</name>
    <dbReference type="NCBI Taxonomy" id="292"/>
    <lineage>
        <taxon>Bacteria</taxon>
        <taxon>Pseudomonadati</taxon>
        <taxon>Pseudomonadota</taxon>
        <taxon>Betaproteobacteria</taxon>
        <taxon>Burkholderiales</taxon>
        <taxon>Burkholderiaceae</taxon>
        <taxon>Burkholderia</taxon>
        <taxon>Burkholderia cepacia complex</taxon>
    </lineage>
</organism>
<name>A0A2S8I4X2_BURCE</name>
<accession>A0A2S8I4X2</accession>
<proteinExistence type="predicted"/>
<comment type="caution">
    <text evidence="1">The sequence shown here is derived from an EMBL/GenBank/DDBJ whole genome shotgun (WGS) entry which is preliminary data.</text>
</comment>
<dbReference type="EMBL" id="PUIQ01000070">
    <property type="protein sequence ID" value="PQP09847.1"/>
    <property type="molecule type" value="Genomic_DNA"/>
</dbReference>